<dbReference type="RefSeq" id="XP_002505833.1">
    <property type="nucleotide sequence ID" value="XM_002505787.1"/>
</dbReference>
<feature type="compositionally biased region" description="Polar residues" evidence="1">
    <location>
        <begin position="21"/>
        <end position="31"/>
    </location>
</feature>
<evidence type="ECO:0000256" key="1">
    <source>
        <dbReference type="SAM" id="MobiDB-lite"/>
    </source>
</evidence>
<evidence type="ECO:0000313" key="3">
    <source>
        <dbReference type="EMBL" id="ACO67091.1"/>
    </source>
</evidence>
<dbReference type="Proteomes" id="UP000002009">
    <property type="component" value="Chromosome 13"/>
</dbReference>
<dbReference type="GeneID" id="8248530"/>
<feature type="compositionally biased region" description="Acidic residues" evidence="1">
    <location>
        <begin position="178"/>
        <end position="195"/>
    </location>
</feature>
<evidence type="ECO:0000259" key="2">
    <source>
        <dbReference type="Pfam" id="PF14765"/>
    </source>
</evidence>
<name>C1EFI0_MICCC</name>
<dbReference type="EMBL" id="CP001331">
    <property type="protein sequence ID" value="ACO67091.1"/>
    <property type="molecule type" value="Genomic_DNA"/>
</dbReference>
<sequence>MRDNVTRKAERIETAPRDMSAATTASGTEPLTATPIEVEDDDDDDVGPMFNDDGSAVDPDEFRRWLMSNPEKMKELEKEEHKDVAQLLLGGDNAKTQDCLCKMFALQMKHAEEDEQSKMSSPDLLRTECTVPRDPVVLYQQMLKVGLQYGPAFRLLSQVWIPQATADEQRKAALGNVSDDDDDSDSDESEDETVA</sequence>
<dbReference type="InParanoid" id="C1EFI0"/>
<dbReference type="AlphaFoldDB" id="C1EFI0"/>
<dbReference type="InterPro" id="IPR042104">
    <property type="entry name" value="PKS_dehydratase_sf"/>
</dbReference>
<dbReference type="OMA" id="TVQVYKQ"/>
<dbReference type="KEGG" id="mis:MICPUN_63796"/>
<keyword evidence="4" id="KW-1185">Reference proteome</keyword>
<feature type="compositionally biased region" description="Acidic residues" evidence="1">
    <location>
        <begin position="37"/>
        <end position="46"/>
    </location>
</feature>
<feature type="compositionally biased region" description="Basic and acidic residues" evidence="1">
    <location>
        <begin position="1"/>
        <end position="16"/>
    </location>
</feature>
<feature type="region of interest" description="Disordered" evidence="1">
    <location>
        <begin position="1"/>
        <end position="59"/>
    </location>
</feature>
<protein>
    <recommendedName>
        <fullName evidence="2">Polyketide synthase dehydratase domain-containing protein</fullName>
    </recommendedName>
</protein>
<feature type="region of interest" description="Disordered" evidence="1">
    <location>
        <begin position="171"/>
        <end position="195"/>
    </location>
</feature>
<dbReference type="InterPro" id="IPR049551">
    <property type="entry name" value="PKS_DH_C"/>
</dbReference>
<dbReference type="OrthoDB" id="495172at2759"/>
<feature type="domain" description="Polyketide synthase dehydratase" evidence="2">
    <location>
        <begin position="121"/>
        <end position="162"/>
    </location>
</feature>
<accession>C1EFI0</accession>
<proteinExistence type="predicted"/>
<dbReference type="Pfam" id="PF14765">
    <property type="entry name" value="PS-DH"/>
    <property type="match status" value="1"/>
</dbReference>
<dbReference type="Gene3D" id="3.10.129.110">
    <property type="entry name" value="Polyketide synthase dehydratase"/>
    <property type="match status" value="1"/>
</dbReference>
<gene>
    <name evidence="3" type="ORF">MICPUN_63796</name>
</gene>
<dbReference type="eggNOG" id="ENOG502SBD5">
    <property type="taxonomic scope" value="Eukaryota"/>
</dbReference>
<evidence type="ECO:0000313" key="4">
    <source>
        <dbReference type="Proteomes" id="UP000002009"/>
    </source>
</evidence>
<reference evidence="3 4" key="1">
    <citation type="journal article" date="2009" name="Science">
        <title>Green evolution and dynamic adaptations revealed by genomes of the marine picoeukaryotes Micromonas.</title>
        <authorList>
            <person name="Worden A.Z."/>
            <person name="Lee J.H."/>
            <person name="Mock T."/>
            <person name="Rouze P."/>
            <person name="Simmons M.P."/>
            <person name="Aerts A.L."/>
            <person name="Allen A.E."/>
            <person name="Cuvelier M.L."/>
            <person name="Derelle E."/>
            <person name="Everett M.V."/>
            <person name="Foulon E."/>
            <person name="Grimwood J."/>
            <person name="Gundlach H."/>
            <person name="Henrissat B."/>
            <person name="Napoli C."/>
            <person name="McDonald S.M."/>
            <person name="Parker M.S."/>
            <person name="Rombauts S."/>
            <person name="Salamov A."/>
            <person name="Von Dassow P."/>
            <person name="Badger J.H."/>
            <person name="Coutinho P.M."/>
            <person name="Demir E."/>
            <person name="Dubchak I."/>
            <person name="Gentemann C."/>
            <person name="Eikrem W."/>
            <person name="Gready J.E."/>
            <person name="John U."/>
            <person name="Lanier W."/>
            <person name="Lindquist E.A."/>
            <person name="Lucas S."/>
            <person name="Mayer K.F."/>
            <person name="Moreau H."/>
            <person name="Not F."/>
            <person name="Otillar R."/>
            <person name="Panaud O."/>
            <person name="Pangilinan J."/>
            <person name="Paulsen I."/>
            <person name="Piegu B."/>
            <person name="Poliakov A."/>
            <person name="Robbens S."/>
            <person name="Schmutz J."/>
            <person name="Toulza E."/>
            <person name="Wyss T."/>
            <person name="Zelensky A."/>
            <person name="Zhou K."/>
            <person name="Armbrust E.V."/>
            <person name="Bhattacharya D."/>
            <person name="Goodenough U.W."/>
            <person name="Van de Peer Y."/>
            <person name="Grigoriev I.V."/>
        </authorList>
    </citation>
    <scope>NUCLEOTIDE SEQUENCE [LARGE SCALE GENOMIC DNA]</scope>
    <source>
        <strain evidence="4">RCC299 / NOUM17</strain>
    </source>
</reference>
<organism evidence="3 4">
    <name type="scientific">Micromonas commoda (strain RCC299 / NOUM17 / CCMP2709)</name>
    <name type="common">Picoplanktonic green alga</name>
    <dbReference type="NCBI Taxonomy" id="296587"/>
    <lineage>
        <taxon>Eukaryota</taxon>
        <taxon>Viridiplantae</taxon>
        <taxon>Chlorophyta</taxon>
        <taxon>Mamiellophyceae</taxon>
        <taxon>Mamiellales</taxon>
        <taxon>Mamiellaceae</taxon>
        <taxon>Micromonas</taxon>
    </lineage>
</organism>